<accession>A0ABR2UIS6</accession>
<dbReference type="Pfam" id="PF01476">
    <property type="entry name" value="LysM"/>
    <property type="match status" value="5"/>
</dbReference>
<dbReference type="Proteomes" id="UP001408356">
    <property type="component" value="Unassembled WGS sequence"/>
</dbReference>
<evidence type="ECO:0000256" key="3">
    <source>
        <dbReference type="ARBA" id="ARBA00044955"/>
    </source>
</evidence>
<dbReference type="InterPro" id="IPR052210">
    <property type="entry name" value="LysM1-like"/>
</dbReference>
<evidence type="ECO:0000256" key="4">
    <source>
        <dbReference type="SAM" id="MobiDB-lite"/>
    </source>
</evidence>
<dbReference type="EMBL" id="JARVKF010000425">
    <property type="protein sequence ID" value="KAK9414530.1"/>
    <property type="molecule type" value="Genomic_DNA"/>
</dbReference>
<dbReference type="SUPFAM" id="SSF54106">
    <property type="entry name" value="LysM domain"/>
    <property type="match status" value="3"/>
</dbReference>
<feature type="region of interest" description="Disordered" evidence="4">
    <location>
        <begin position="107"/>
        <end position="128"/>
    </location>
</feature>
<feature type="domain" description="LysM" evidence="6">
    <location>
        <begin position="354"/>
        <end position="401"/>
    </location>
</feature>
<organism evidence="7 8">
    <name type="scientific">Seiridium unicorne</name>
    <dbReference type="NCBI Taxonomy" id="138068"/>
    <lineage>
        <taxon>Eukaryota</taxon>
        <taxon>Fungi</taxon>
        <taxon>Dikarya</taxon>
        <taxon>Ascomycota</taxon>
        <taxon>Pezizomycotina</taxon>
        <taxon>Sordariomycetes</taxon>
        <taxon>Xylariomycetidae</taxon>
        <taxon>Amphisphaeriales</taxon>
        <taxon>Sporocadaceae</taxon>
        <taxon>Seiridium</taxon>
    </lineage>
</organism>
<evidence type="ECO:0000313" key="8">
    <source>
        <dbReference type="Proteomes" id="UP001408356"/>
    </source>
</evidence>
<proteinExistence type="inferred from homology"/>
<feature type="domain" description="LysM" evidence="6">
    <location>
        <begin position="277"/>
        <end position="324"/>
    </location>
</feature>
<evidence type="ECO:0000256" key="2">
    <source>
        <dbReference type="ARBA" id="ARBA00023026"/>
    </source>
</evidence>
<feature type="signal peptide" evidence="5">
    <location>
        <begin position="1"/>
        <end position="19"/>
    </location>
</feature>
<keyword evidence="1" id="KW-0147">Chitin-binding</keyword>
<comment type="caution">
    <text evidence="7">The sequence shown here is derived from an EMBL/GenBank/DDBJ whole genome shotgun (WGS) entry which is preliminary data.</text>
</comment>
<feature type="domain" description="LysM" evidence="6">
    <location>
        <begin position="38"/>
        <end position="85"/>
    </location>
</feature>
<comment type="similarity">
    <text evidence="3">Belongs to the secreted LysM effector family.</text>
</comment>
<name>A0ABR2UIS6_9PEZI</name>
<evidence type="ECO:0000256" key="5">
    <source>
        <dbReference type="SAM" id="SignalP"/>
    </source>
</evidence>
<reference evidence="7 8" key="1">
    <citation type="journal article" date="2024" name="J. Plant Pathol.">
        <title>Sequence and assembly of the genome of Seiridium unicorne, isolate CBS 538.82, causal agent of cypress canker disease.</title>
        <authorList>
            <person name="Scali E."/>
            <person name="Rocca G.D."/>
            <person name="Danti R."/>
            <person name="Garbelotto M."/>
            <person name="Barberini S."/>
            <person name="Baroncelli R."/>
            <person name="Emiliani G."/>
        </authorList>
    </citation>
    <scope>NUCLEOTIDE SEQUENCE [LARGE SCALE GENOMIC DNA]</scope>
    <source>
        <strain evidence="7 8">BM-138-508</strain>
    </source>
</reference>
<protein>
    <submittedName>
        <fullName evidence="7">LysM domain-containing protein</fullName>
    </submittedName>
</protein>
<evidence type="ECO:0000313" key="7">
    <source>
        <dbReference type="EMBL" id="KAK9414530.1"/>
    </source>
</evidence>
<keyword evidence="2" id="KW-0843">Virulence</keyword>
<evidence type="ECO:0000256" key="1">
    <source>
        <dbReference type="ARBA" id="ARBA00022669"/>
    </source>
</evidence>
<gene>
    <name evidence="7" type="ORF">SUNI508_11103</name>
</gene>
<feature type="chain" id="PRO_5045122932" evidence="5">
    <location>
        <begin position="20"/>
        <end position="606"/>
    </location>
</feature>
<dbReference type="InterPro" id="IPR036779">
    <property type="entry name" value="LysM_dom_sf"/>
</dbReference>
<dbReference type="PANTHER" id="PTHR34997">
    <property type="entry name" value="AM15"/>
    <property type="match status" value="1"/>
</dbReference>
<evidence type="ECO:0000259" key="6">
    <source>
        <dbReference type="PROSITE" id="PS51782"/>
    </source>
</evidence>
<feature type="region of interest" description="Disordered" evidence="4">
    <location>
        <begin position="503"/>
        <end position="525"/>
    </location>
</feature>
<dbReference type="PROSITE" id="PS51782">
    <property type="entry name" value="LYSM"/>
    <property type="match status" value="5"/>
</dbReference>
<keyword evidence="5" id="KW-0732">Signal</keyword>
<feature type="domain" description="LysM" evidence="6">
    <location>
        <begin position="540"/>
        <end position="586"/>
    </location>
</feature>
<dbReference type="CDD" id="cd00118">
    <property type="entry name" value="LysM"/>
    <property type="match status" value="4"/>
</dbReference>
<dbReference type="PANTHER" id="PTHR34997:SF1">
    <property type="entry name" value="PEPTIDOGLYCAN-BINDING LYSIN DOMAIN"/>
    <property type="match status" value="1"/>
</dbReference>
<keyword evidence="8" id="KW-1185">Reference proteome</keyword>
<dbReference type="SMART" id="SM00257">
    <property type="entry name" value="LysM"/>
    <property type="match status" value="4"/>
</dbReference>
<dbReference type="Gene3D" id="3.10.350.10">
    <property type="entry name" value="LysM domain"/>
    <property type="match status" value="6"/>
</dbReference>
<dbReference type="InterPro" id="IPR018392">
    <property type="entry name" value="LysM"/>
</dbReference>
<feature type="domain" description="LysM" evidence="6">
    <location>
        <begin position="175"/>
        <end position="223"/>
    </location>
</feature>
<sequence>MGVLNNRLLAALILGVAVAQDACPGGPTFSDTVSDCNAWHTVVDGDSCYSIEQEYGITADDFLSWNPSVSSDCLTNFWLEEAYCVGVGTSTCSTAVVSSASSTSSTISSTITSSATSGSSITSSNSGSIGTVSVTQNTTYSTRYSVTSRNLTTTAVETAWPPSRTKAGQPSYCRTWHLVNQGDTCQSIVNQYGVEITLSDFLEWNPTIGSDCSGLYVSWWVCVGIQSQTSVTLTWSTSATNATIPASTAYTSPASTSVDFAFTADPVQTGIPSSCQSYYLAVTDDTCDTVLSLVSYITEDQFFEWNPALNGDCQGMWVGYYYCIANFDSGAVPMPTVTTKPSAAAPSITASCTSWYNATVGDTCDRIALQFGTFSEDDFISWNPDVWSTCDNLQMGLYYCVAVSGTPTTRTVPYSATTTAASSATLSADCTDIWYVGTDDTCAAVAETYSMSLSDFIAMNSQLSATTSQCHLTSDTYVCVGTDSGNSTTELFSTTITTGVTSTSGTATTTSATTTTTGGTSTAVSTPLPTQSGMVSGCVRFYYVETGDGCYDIATAAGISLDTFLEWNPSAESDCSGLWSETYCCIAISGAATTITSGTAVPASTS</sequence>